<dbReference type="EMBL" id="AMZH03021126">
    <property type="protein sequence ID" value="RRT38521.1"/>
    <property type="molecule type" value="Genomic_DNA"/>
</dbReference>
<dbReference type="PANTHER" id="PTHR46567:SF1">
    <property type="entry name" value="MEDIATOR OF RNA POLYMERASE II TRANSCRIPTION SUBUNIT 12"/>
    <property type="match status" value="1"/>
</dbReference>
<gene>
    <name evidence="1" type="ORF">B296_00054977</name>
</gene>
<reference evidence="1 2" key="1">
    <citation type="journal article" date="2014" name="Agronomy (Basel)">
        <title>A Draft Genome Sequence for Ensete ventricosum, the Drought-Tolerant Tree Against Hunger.</title>
        <authorList>
            <person name="Harrison J."/>
            <person name="Moore K.A."/>
            <person name="Paszkiewicz K."/>
            <person name="Jones T."/>
            <person name="Grant M."/>
            <person name="Ambacheew D."/>
            <person name="Muzemil S."/>
            <person name="Studholme D.J."/>
        </authorList>
    </citation>
    <scope>NUCLEOTIDE SEQUENCE [LARGE SCALE GENOMIC DNA]</scope>
</reference>
<name>A0A426XGA5_ENSVE</name>
<dbReference type="PANTHER" id="PTHR46567">
    <property type="entry name" value="MEDIATOR OF RNA POLYMERASE II TRANSCRIPTION SUBUNIT 12"/>
    <property type="match status" value="1"/>
</dbReference>
<organism evidence="1 2">
    <name type="scientific">Ensete ventricosum</name>
    <name type="common">Abyssinian banana</name>
    <name type="synonym">Musa ensete</name>
    <dbReference type="NCBI Taxonomy" id="4639"/>
    <lineage>
        <taxon>Eukaryota</taxon>
        <taxon>Viridiplantae</taxon>
        <taxon>Streptophyta</taxon>
        <taxon>Embryophyta</taxon>
        <taxon>Tracheophyta</taxon>
        <taxon>Spermatophyta</taxon>
        <taxon>Magnoliopsida</taxon>
        <taxon>Liliopsida</taxon>
        <taxon>Zingiberales</taxon>
        <taxon>Musaceae</taxon>
        <taxon>Ensete</taxon>
    </lineage>
</organism>
<dbReference type="AlphaFoldDB" id="A0A426XGA5"/>
<protein>
    <submittedName>
        <fullName evidence="1">Uncharacterized protein</fullName>
    </submittedName>
</protein>
<comment type="caution">
    <text evidence="1">The sequence shown here is derived from an EMBL/GenBank/DDBJ whole genome shotgun (WGS) entry which is preliminary data.</text>
</comment>
<sequence>MFVELFIRRIHDLSSSCSSSVDTSQKSFLVDAMVEIMRYLVIVVPDTFVALDCFPLPSCVVPDLRCRNAFLKLHDSANNVQFDTEDAYLRYLSCGYVASSIQERASDLSKNVNPILQAHGAAEVLQALDNALMTGDVILAYNSLFEYLSDVAIEERWIEEVSPCLRSSLKWIGTIGSSVICSIFFLCEWATCNYRDFRTSMPHNLKLTGRNDFSQIYFAVLLLKLKMDDLYNFAQSRDGNVMALGTNRKATYDNDSLLDGTVVENAFVHRNNFSIHYRKSRRDIFRSPGLLHDVIVCWLDQHEIGKAGSFRGVEIFLVELISNGIFYPPAYVRQLIVSGIMDKNENTLDLERQRRHRRILQQLPGSCLFDCLEEARIVEVPLLHEIVHAYSSERQLLLRGFLSSKSNHLNSRDDICSIFSLQKDTDHSSTLGDGNHGKMKGQVTEMKALLSCFLHFPHPFAMPIETSADESQGILKSTLDSLESKIDLTEGTSVCEECRKGKRKKLIDDRSSSLQGFSFNHSDDEDNWWAKKGAKFQESLKVELPSKLAKPTSRGRQKTVRKTQSLAQLAATRIESSLGASTSHVCDNKVSCPYHRSVTEGEVPKDVNCMISGRRSDIEGNTIRVYEKNVYGE</sequence>
<proteinExistence type="predicted"/>
<dbReference type="Proteomes" id="UP000287651">
    <property type="component" value="Unassembled WGS sequence"/>
</dbReference>
<evidence type="ECO:0000313" key="1">
    <source>
        <dbReference type="EMBL" id="RRT38521.1"/>
    </source>
</evidence>
<evidence type="ECO:0000313" key="2">
    <source>
        <dbReference type="Proteomes" id="UP000287651"/>
    </source>
</evidence>
<accession>A0A426XGA5</accession>